<evidence type="ECO:0000256" key="3">
    <source>
        <dbReference type="SAM" id="Phobius"/>
    </source>
</evidence>
<proteinExistence type="predicted"/>
<keyword evidence="3" id="KW-0472">Membrane</keyword>
<accession>A0A2J6T5I6</accession>
<dbReference type="Proteomes" id="UP000235371">
    <property type="component" value="Unassembled WGS sequence"/>
</dbReference>
<protein>
    <submittedName>
        <fullName evidence="5">Uncharacterized protein</fullName>
    </submittedName>
</protein>
<dbReference type="GeneID" id="36595075"/>
<dbReference type="PANTHER" id="PTHR24189:SF50">
    <property type="entry name" value="ANKYRIN REPEAT AND SOCS BOX PROTEIN 2"/>
    <property type="match status" value="1"/>
</dbReference>
<dbReference type="RefSeq" id="XP_024735195.1">
    <property type="nucleotide sequence ID" value="XM_024886999.1"/>
</dbReference>
<evidence type="ECO:0000313" key="5">
    <source>
        <dbReference type="EMBL" id="PMD58291.1"/>
    </source>
</evidence>
<dbReference type="Gene3D" id="1.25.40.20">
    <property type="entry name" value="Ankyrin repeat-containing domain"/>
    <property type="match status" value="1"/>
</dbReference>
<dbReference type="EMBL" id="KZ613828">
    <property type="protein sequence ID" value="PMD58291.1"/>
    <property type="molecule type" value="Genomic_DNA"/>
</dbReference>
<dbReference type="OrthoDB" id="3200163at2759"/>
<dbReference type="SMART" id="SM00248">
    <property type="entry name" value="ANK"/>
    <property type="match status" value="3"/>
</dbReference>
<keyword evidence="3" id="KW-0812">Transmembrane</keyword>
<dbReference type="InterPro" id="IPR002110">
    <property type="entry name" value="Ankyrin_rpt"/>
</dbReference>
<sequence length="772" mass="87486">MEVLATASSVLAVVSLALQLADNVQRLVDFWDSVKEAPVEAAEIRSQLQILGALLRSIEREGRRSPNDDGSSLGHGCLLVCKGSVAKLEKLSNGWEQELSRNGSIRRKWSCLRKALKGNELDRYWCELERAKSTLIMYLCLRNGQLQDSLHRLIMRVRPAPLEDCKPSTIIKTVGSVVPTTIGNRFKKLHLGTAVYELHLSFGVIRIRMVRETVIDKCSPPTHSQMIRHPKHWNIVATLLPKFTLWRVLEFSFTQRFNSIGAGLRTFNIRPGWSPIFEYSGRGDLQSVRRLVEDGLASPNDVDPDGWTVLHWAAGAHQATMCQLLLALGAVPDPVTKRQETPLLVAARANERPLGRGYLHPRHDESTTLDTMRVLVEQGKNDPMQSGDIGYNSIFMASKNRSGRSLLWLIHQEEYELDLSYTTPGGTTAASLFVQREDLSPTLFEPLLSKWTAIEAPCAKWWRPQFANRHVRILEPSMIQYAVWTWYDNLLNSYDERFPHHGPVEEFKSVPSPLATIETLIAYGADLYCNGSLVKTLLRGLVLNIVQFDGEERPLNVTRYCMSRWLELVQQLGFDLKDYLRIEAEKQKGRCYNIGAGIIMGVCFDEDTAPHIWTVFQGPPEREKNVVVDRITSCANWKEWQFLFALPKPPPRLKTQEILEQSVGVIAFQKQCACPEFGVHLKSCKGPNIENINDGSKPSPGTLASAIPSRKRRIVSAILYYMISATRYRHEFTFYVFVLACLFGCSYFARFWIAGGVFLALKLFQDTISYWI</sequence>
<reference evidence="5 6" key="1">
    <citation type="submission" date="2016-04" db="EMBL/GenBank/DDBJ databases">
        <title>A degradative enzymes factory behind the ericoid mycorrhizal symbiosis.</title>
        <authorList>
            <consortium name="DOE Joint Genome Institute"/>
            <person name="Martino E."/>
            <person name="Morin E."/>
            <person name="Grelet G."/>
            <person name="Kuo A."/>
            <person name="Kohler A."/>
            <person name="Daghino S."/>
            <person name="Barry K."/>
            <person name="Choi C."/>
            <person name="Cichocki N."/>
            <person name="Clum A."/>
            <person name="Copeland A."/>
            <person name="Hainaut M."/>
            <person name="Haridas S."/>
            <person name="Labutti K."/>
            <person name="Lindquist E."/>
            <person name="Lipzen A."/>
            <person name="Khouja H.-R."/>
            <person name="Murat C."/>
            <person name="Ohm R."/>
            <person name="Olson A."/>
            <person name="Spatafora J."/>
            <person name="Veneault-Fourrey C."/>
            <person name="Henrissat B."/>
            <person name="Grigoriev I."/>
            <person name="Martin F."/>
            <person name="Perotto S."/>
        </authorList>
    </citation>
    <scope>NUCLEOTIDE SEQUENCE [LARGE SCALE GENOMIC DNA]</scope>
    <source>
        <strain evidence="5 6">E</strain>
    </source>
</reference>
<evidence type="ECO:0000256" key="2">
    <source>
        <dbReference type="ARBA" id="ARBA00023043"/>
    </source>
</evidence>
<dbReference type="InterPro" id="IPR050745">
    <property type="entry name" value="Multifunctional_regulatory"/>
</dbReference>
<keyword evidence="4" id="KW-0732">Signal</keyword>
<keyword evidence="2" id="KW-0040">ANK repeat</keyword>
<dbReference type="SUPFAM" id="SSF48403">
    <property type="entry name" value="Ankyrin repeat"/>
    <property type="match status" value="1"/>
</dbReference>
<feature type="signal peptide" evidence="4">
    <location>
        <begin position="1"/>
        <end position="26"/>
    </location>
</feature>
<keyword evidence="6" id="KW-1185">Reference proteome</keyword>
<dbReference type="PANTHER" id="PTHR24189">
    <property type="entry name" value="MYOTROPHIN"/>
    <property type="match status" value="1"/>
</dbReference>
<keyword evidence="3" id="KW-1133">Transmembrane helix</keyword>
<dbReference type="InParanoid" id="A0A2J6T5I6"/>
<organism evidence="5 6">
    <name type="scientific">Hyaloscypha bicolor E</name>
    <dbReference type="NCBI Taxonomy" id="1095630"/>
    <lineage>
        <taxon>Eukaryota</taxon>
        <taxon>Fungi</taxon>
        <taxon>Dikarya</taxon>
        <taxon>Ascomycota</taxon>
        <taxon>Pezizomycotina</taxon>
        <taxon>Leotiomycetes</taxon>
        <taxon>Helotiales</taxon>
        <taxon>Hyaloscyphaceae</taxon>
        <taxon>Hyaloscypha</taxon>
        <taxon>Hyaloscypha bicolor</taxon>
    </lineage>
</organism>
<evidence type="ECO:0000256" key="4">
    <source>
        <dbReference type="SAM" id="SignalP"/>
    </source>
</evidence>
<gene>
    <name evidence="5" type="ORF">K444DRAFT_664758</name>
</gene>
<dbReference type="InterPro" id="IPR036770">
    <property type="entry name" value="Ankyrin_rpt-contain_sf"/>
</dbReference>
<keyword evidence="1" id="KW-0677">Repeat</keyword>
<evidence type="ECO:0000313" key="6">
    <source>
        <dbReference type="Proteomes" id="UP000235371"/>
    </source>
</evidence>
<dbReference type="Pfam" id="PF12796">
    <property type="entry name" value="Ank_2"/>
    <property type="match status" value="1"/>
</dbReference>
<dbReference type="AlphaFoldDB" id="A0A2J6T5I6"/>
<name>A0A2J6T5I6_9HELO</name>
<evidence type="ECO:0000256" key="1">
    <source>
        <dbReference type="ARBA" id="ARBA00022737"/>
    </source>
</evidence>
<feature type="transmembrane region" description="Helical" evidence="3">
    <location>
        <begin position="732"/>
        <end position="761"/>
    </location>
</feature>
<feature type="chain" id="PRO_5014438304" evidence="4">
    <location>
        <begin position="27"/>
        <end position="772"/>
    </location>
</feature>